<gene>
    <name evidence="1" type="ORF">MLD38_015957</name>
</gene>
<protein>
    <submittedName>
        <fullName evidence="1">Uncharacterized protein</fullName>
    </submittedName>
</protein>
<dbReference type="Proteomes" id="UP001057402">
    <property type="component" value="Chromosome 4"/>
</dbReference>
<proteinExistence type="predicted"/>
<dbReference type="EMBL" id="CM042883">
    <property type="protein sequence ID" value="KAI4378484.1"/>
    <property type="molecule type" value="Genomic_DNA"/>
</dbReference>
<name>A0ACB9RLH8_9MYRT</name>
<sequence length="103" mass="11442">MPHKFYHGRTDSVWNVSKRAIVVEINKQGFWHYSQTTGKRTGLIDTLTLARSLKGQGLPVEQAEAVSLAISKAFNATLDEVSDTFVKKADQVGLFLFAIVFSL</sequence>
<accession>A0ACB9RLH8</accession>
<reference evidence="2" key="1">
    <citation type="journal article" date="2023" name="Front. Plant Sci.">
        <title>Chromosomal-level genome assembly of Melastoma candidum provides insights into trichome evolution.</title>
        <authorList>
            <person name="Zhong Y."/>
            <person name="Wu W."/>
            <person name="Sun C."/>
            <person name="Zou P."/>
            <person name="Liu Y."/>
            <person name="Dai S."/>
            <person name="Zhou R."/>
        </authorList>
    </citation>
    <scope>NUCLEOTIDE SEQUENCE [LARGE SCALE GENOMIC DNA]</scope>
</reference>
<organism evidence="1 2">
    <name type="scientific">Melastoma candidum</name>
    <dbReference type="NCBI Taxonomy" id="119954"/>
    <lineage>
        <taxon>Eukaryota</taxon>
        <taxon>Viridiplantae</taxon>
        <taxon>Streptophyta</taxon>
        <taxon>Embryophyta</taxon>
        <taxon>Tracheophyta</taxon>
        <taxon>Spermatophyta</taxon>
        <taxon>Magnoliopsida</taxon>
        <taxon>eudicotyledons</taxon>
        <taxon>Gunneridae</taxon>
        <taxon>Pentapetalae</taxon>
        <taxon>rosids</taxon>
        <taxon>malvids</taxon>
        <taxon>Myrtales</taxon>
        <taxon>Melastomataceae</taxon>
        <taxon>Melastomatoideae</taxon>
        <taxon>Melastomateae</taxon>
        <taxon>Melastoma</taxon>
    </lineage>
</organism>
<evidence type="ECO:0000313" key="2">
    <source>
        <dbReference type="Proteomes" id="UP001057402"/>
    </source>
</evidence>
<evidence type="ECO:0000313" key="1">
    <source>
        <dbReference type="EMBL" id="KAI4378484.1"/>
    </source>
</evidence>
<comment type="caution">
    <text evidence="1">The sequence shown here is derived from an EMBL/GenBank/DDBJ whole genome shotgun (WGS) entry which is preliminary data.</text>
</comment>
<keyword evidence="2" id="KW-1185">Reference proteome</keyword>